<organism evidence="3 4">
    <name type="scientific">Spiroplasma turonicum</name>
    <dbReference type="NCBI Taxonomy" id="216946"/>
    <lineage>
        <taxon>Bacteria</taxon>
        <taxon>Bacillati</taxon>
        <taxon>Mycoplasmatota</taxon>
        <taxon>Mollicutes</taxon>
        <taxon>Entomoplasmatales</taxon>
        <taxon>Spiroplasmataceae</taxon>
        <taxon>Spiroplasma</taxon>
    </lineage>
</organism>
<dbReference type="InterPro" id="IPR055247">
    <property type="entry name" value="InsJ-like_HTH"/>
</dbReference>
<dbReference type="STRING" id="216946.STURO_v1c06360"/>
<evidence type="ECO:0000259" key="2">
    <source>
        <dbReference type="Pfam" id="PF13518"/>
    </source>
</evidence>
<reference evidence="3 4" key="1">
    <citation type="journal article" date="2015" name="Genome Announc.">
        <title>Complete Genome Sequence of Spiroplasma turonicum Strain Tab4cT, a Parasite of a Horse Fly, Haematopota sp. (Diptera: Tabanidae).</title>
        <authorList>
            <person name="Davis R.E."/>
            <person name="Shao J."/>
            <person name="Zhao Y."/>
            <person name="Gasparich G.E."/>
            <person name="Gaynor B.J."/>
            <person name="Donofrio N."/>
        </authorList>
    </citation>
    <scope>NUCLEOTIDE SEQUENCE [LARGE SCALE GENOMIC DNA]</scope>
    <source>
        <strain evidence="3 4">Tab4c</strain>
    </source>
</reference>
<proteinExistence type="predicted"/>
<dbReference type="EMBL" id="CP012328">
    <property type="protein sequence ID" value="AKU79884.1"/>
    <property type="molecule type" value="Genomic_DNA"/>
</dbReference>
<dbReference type="KEGG" id="stur:STURON_00638"/>
<dbReference type="SUPFAM" id="SSF48295">
    <property type="entry name" value="TrpR-like"/>
    <property type="match status" value="1"/>
</dbReference>
<dbReference type="InterPro" id="IPR036388">
    <property type="entry name" value="WH-like_DNA-bd_sf"/>
</dbReference>
<dbReference type="GO" id="GO:0043565">
    <property type="term" value="F:sequence-specific DNA binding"/>
    <property type="evidence" value="ECO:0007669"/>
    <property type="project" value="InterPro"/>
</dbReference>
<evidence type="ECO:0000313" key="4">
    <source>
        <dbReference type="Proteomes" id="UP000067243"/>
    </source>
</evidence>
<protein>
    <submittedName>
        <fullName evidence="3">Transposase</fullName>
    </submittedName>
</protein>
<dbReference type="OrthoDB" id="706721at2"/>
<evidence type="ECO:0000256" key="1">
    <source>
        <dbReference type="SAM" id="Coils"/>
    </source>
</evidence>
<accession>A0A0K1P6P6</accession>
<feature type="coiled-coil region" evidence="1">
    <location>
        <begin position="66"/>
        <end position="104"/>
    </location>
</feature>
<feature type="domain" description="Insertion element IS150 protein InsJ-like helix-turn-helix" evidence="2">
    <location>
        <begin position="11"/>
        <end position="64"/>
    </location>
</feature>
<sequence>MAKTKLFTADEKMKIVNEFLSSDISAKKLAEKYNIKQTCTIYQWQNRYITSGISGLFDQKRGRKFNIDKQNNFENIKQELNFLRKEMQNKNKENRELINKVEIMEKFTASLVKDLKKQKINIEFIK</sequence>
<dbReference type="RefSeq" id="WP_075048468.1">
    <property type="nucleotide sequence ID" value="NZ_CP012328.1"/>
</dbReference>
<keyword evidence="4" id="KW-1185">Reference proteome</keyword>
<dbReference type="Pfam" id="PF13518">
    <property type="entry name" value="HTH_28"/>
    <property type="match status" value="1"/>
</dbReference>
<evidence type="ECO:0000313" key="3">
    <source>
        <dbReference type="EMBL" id="AKU79884.1"/>
    </source>
</evidence>
<dbReference type="Proteomes" id="UP000067243">
    <property type="component" value="Chromosome"/>
</dbReference>
<dbReference type="AlphaFoldDB" id="A0A0K1P6P6"/>
<name>A0A0K1P6P6_9MOLU</name>
<dbReference type="Gene3D" id="1.10.10.10">
    <property type="entry name" value="Winged helix-like DNA-binding domain superfamily/Winged helix DNA-binding domain"/>
    <property type="match status" value="1"/>
</dbReference>
<dbReference type="InterPro" id="IPR010921">
    <property type="entry name" value="Trp_repressor/repl_initiator"/>
</dbReference>
<keyword evidence="1" id="KW-0175">Coiled coil</keyword>
<gene>
    <name evidence="3" type="ORF">STURON_00638</name>
</gene>
<dbReference type="PATRIC" id="fig|216946.3.peg.656"/>